<dbReference type="Gramene" id="KOM25645">
    <property type="protein sequence ID" value="KOM25645"/>
    <property type="gene ID" value="LR48_Vigan148s000900"/>
</dbReference>
<accession>A0A0L9T4W6</accession>
<dbReference type="PANTHER" id="PTHR14155:SF521">
    <property type="entry name" value="RING-H2 FINGER PROTEIN ATL30"/>
    <property type="match status" value="1"/>
</dbReference>
<dbReference type="Proteomes" id="UP000053144">
    <property type="component" value="Unassembled WGS sequence"/>
</dbReference>
<dbReference type="SMART" id="SM00184">
    <property type="entry name" value="RING"/>
    <property type="match status" value="1"/>
</dbReference>
<dbReference type="EC" id="2.3.2.27" evidence="4"/>
<keyword evidence="5" id="KW-0808">Transferase</keyword>
<dbReference type="PROSITE" id="PS50089">
    <property type="entry name" value="ZF_RING_2"/>
    <property type="match status" value="1"/>
</dbReference>
<evidence type="ECO:0000313" key="19">
    <source>
        <dbReference type="EMBL" id="KOM25645.1"/>
    </source>
</evidence>
<dbReference type="EMBL" id="JABFOF010000010">
    <property type="protein sequence ID" value="KAG2376507.1"/>
    <property type="molecule type" value="Genomic_DNA"/>
</dbReference>
<sequence length="299" mass="33562">MQTTNYVFTQIKAENYKVPPPPPLPSLSHITPATLIFSTMAVAAFCFLGVGIVYFCRCCFRNISTTNTIVRLSPRDSPLRGLDPSLLRMFPTFLYATVKDLRTEKKYSLECAICLLEFDEDCLLRLLTPCCHVFHQDCIDSWLRSHRTCPVCRTDLDSQSSNTDAQRPHEQNEENMEHERSDHVSVDVKEGDDGDDGDERHDDGDEGGSMNVRMQRDKFASARSHSTGHSIVMVNDDDDDAKYTLRLPQDVALKIVRGHHYSKSCSTFKDMAGPSFAPCSNCGYVQTVLDSCSNGVKNT</sequence>
<evidence type="ECO:0000256" key="6">
    <source>
        <dbReference type="ARBA" id="ARBA00022692"/>
    </source>
</evidence>
<evidence type="ECO:0000256" key="10">
    <source>
        <dbReference type="ARBA" id="ARBA00022833"/>
    </source>
</evidence>
<keyword evidence="10" id="KW-0862">Zinc</keyword>
<dbReference type="FunFam" id="3.30.40.10:FF:000187">
    <property type="entry name" value="E3 ubiquitin-protein ligase ATL6"/>
    <property type="match status" value="1"/>
</dbReference>
<keyword evidence="12 16" id="KW-0472">Membrane</keyword>
<evidence type="ECO:0000256" key="14">
    <source>
        <dbReference type="PROSITE-ProRule" id="PRU00175"/>
    </source>
</evidence>
<evidence type="ECO:0000256" key="3">
    <source>
        <dbReference type="ARBA" id="ARBA00004906"/>
    </source>
</evidence>
<reference evidence="20" key="1">
    <citation type="journal article" date="2015" name="Proc. Natl. Acad. Sci. U.S.A.">
        <title>Genome sequencing of adzuki bean (Vigna angularis) provides insight into high starch and low fat accumulation and domestication.</title>
        <authorList>
            <person name="Yang K."/>
            <person name="Tian Z."/>
            <person name="Chen C."/>
            <person name="Luo L."/>
            <person name="Zhao B."/>
            <person name="Wang Z."/>
            <person name="Yu L."/>
            <person name="Li Y."/>
            <person name="Sun Y."/>
            <person name="Li W."/>
            <person name="Chen Y."/>
            <person name="Li Y."/>
            <person name="Zhang Y."/>
            <person name="Ai D."/>
            <person name="Zhao J."/>
            <person name="Shang C."/>
            <person name="Ma Y."/>
            <person name="Wu B."/>
            <person name="Wang M."/>
            <person name="Gao L."/>
            <person name="Sun D."/>
            <person name="Zhang P."/>
            <person name="Guo F."/>
            <person name="Wang W."/>
            <person name="Li Y."/>
            <person name="Wang J."/>
            <person name="Varshney R.K."/>
            <person name="Wang J."/>
            <person name="Ling H.Q."/>
            <person name="Wan P."/>
        </authorList>
    </citation>
    <scope>NUCLEOTIDE SEQUENCE</scope>
    <source>
        <strain evidence="20">cv. Jingnong 6</strain>
    </source>
</reference>
<reference evidence="19" key="2">
    <citation type="submission" date="2015-02" db="EMBL/GenBank/DDBJ databases">
        <authorList>
            <person name="Chooi Y.-H."/>
        </authorList>
    </citation>
    <scope>NUCLEOTIDE SEQUENCE</scope>
    <source>
        <tissue evidence="19">Seedling</tissue>
    </source>
</reference>
<evidence type="ECO:0000313" key="21">
    <source>
        <dbReference type="Proteomes" id="UP000743370"/>
    </source>
</evidence>
<evidence type="ECO:0000256" key="8">
    <source>
        <dbReference type="ARBA" id="ARBA00022771"/>
    </source>
</evidence>
<dbReference type="InterPro" id="IPR001841">
    <property type="entry name" value="Znf_RING"/>
</dbReference>
<comment type="catalytic activity">
    <reaction evidence="1">
        <text>S-ubiquitinyl-[E2 ubiquitin-conjugating enzyme]-L-cysteine + [acceptor protein]-L-lysine = [E2 ubiquitin-conjugating enzyme]-L-cysteine + N(6)-ubiquitinyl-[acceptor protein]-L-lysine.</text>
        <dbReference type="EC" id="2.3.2.27"/>
    </reaction>
</comment>
<evidence type="ECO:0000313" key="18">
    <source>
        <dbReference type="EMBL" id="KAG2376507.1"/>
    </source>
</evidence>
<evidence type="ECO:0000313" key="20">
    <source>
        <dbReference type="Proteomes" id="UP000053144"/>
    </source>
</evidence>
<dbReference type="Gene3D" id="3.30.40.10">
    <property type="entry name" value="Zinc/RING finger domain, C3HC4 (zinc finger)"/>
    <property type="match status" value="1"/>
</dbReference>
<dbReference type="PANTHER" id="PTHR14155">
    <property type="entry name" value="RING FINGER DOMAIN-CONTAINING"/>
    <property type="match status" value="1"/>
</dbReference>
<dbReference type="SUPFAM" id="SSF57850">
    <property type="entry name" value="RING/U-box"/>
    <property type="match status" value="1"/>
</dbReference>
<evidence type="ECO:0000256" key="4">
    <source>
        <dbReference type="ARBA" id="ARBA00012483"/>
    </source>
</evidence>
<keyword evidence="9" id="KW-0833">Ubl conjugation pathway</keyword>
<dbReference type="Proteomes" id="UP000743370">
    <property type="component" value="Unassembled WGS sequence"/>
</dbReference>
<keyword evidence="6 16" id="KW-0812">Transmembrane</keyword>
<evidence type="ECO:0000256" key="5">
    <source>
        <dbReference type="ARBA" id="ARBA00022679"/>
    </source>
</evidence>
<dbReference type="GO" id="GO:0061630">
    <property type="term" value="F:ubiquitin protein ligase activity"/>
    <property type="evidence" value="ECO:0007669"/>
    <property type="project" value="UniProtKB-EC"/>
</dbReference>
<feature type="domain" description="RING-type" evidence="17">
    <location>
        <begin position="111"/>
        <end position="153"/>
    </location>
</feature>
<proteinExistence type="inferred from homology"/>
<evidence type="ECO:0000256" key="9">
    <source>
        <dbReference type="ARBA" id="ARBA00022786"/>
    </source>
</evidence>
<dbReference type="GO" id="GO:0008270">
    <property type="term" value="F:zinc ion binding"/>
    <property type="evidence" value="ECO:0007669"/>
    <property type="project" value="UniProtKB-KW"/>
</dbReference>
<comment type="pathway">
    <text evidence="3">Protein modification; protein ubiquitination.</text>
</comment>
<dbReference type="Pfam" id="PF13639">
    <property type="entry name" value="zf-RING_2"/>
    <property type="match status" value="1"/>
</dbReference>
<evidence type="ECO:0000256" key="16">
    <source>
        <dbReference type="SAM" id="Phobius"/>
    </source>
</evidence>
<dbReference type="InterPro" id="IPR013083">
    <property type="entry name" value="Znf_RING/FYVE/PHD"/>
</dbReference>
<evidence type="ECO:0000256" key="15">
    <source>
        <dbReference type="SAM" id="MobiDB-lite"/>
    </source>
</evidence>
<feature type="compositionally biased region" description="Basic and acidic residues" evidence="15">
    <location>
        <begin position="166"/>
        <end position="191"/>
    </location>
</feature>
<keyword evidence="8 14" id="KW-0863">Zinc-finger</keyword>
<dbReference type="InterPro" id="IPR053238">
    <property type="entry name" value="RING-H2_zinc_finger"/>
</dbReference>
<evidence type="ECO:0000259" key="17">
    <source>
        <dbReference type="PROSITE" id="PS50089"/>
    </source>
</evidence>
<feature type="region of interest" description="Disordered" evidence="15">
    <location>
        <begin position="156"/>
        <end position="212"/>
    </location>
</feature>
<reference evidence="18 21" key="3">
    <citation type="submission" date="2020-05" db="EMBL/GenBank/DDBJ databases">
        <title>Vigna angularis (adzuki bean) Var. LongXiaoDou No. 4 denovo assembly.</title>
        <authorList>
            <person name="Xiang H."/>
        </authorList>
    </citation>
    <scope>NUCLEOTIDE SEQUENCE [LARGE SCALE GENOMIC DNA]</scope>
    <source>
        <tissue evidence="18">Leaf</tissue>
    </source>
</reference>
<dbReference type="OMA" id="HTVSHAW"/>
<keyword evidence="7" id="KW-0479">Metal-binding</keyword>
<dbReference type="GO" id="GO:0016020">
    <property type="term" value="C:membrane"/>
    <property type="evidence" value="ECO:0007669"/>
    <property type="project" value="UniProtKB-SubCell"/>
</dbReference>
<organism evidence="19 20">
    <name type="scientific">Phaseolus angularis</name>
    <name type="common">Azuki bean</name>
    <name type="synonym">Vigna angularis</name>
    <dbReference type="NCBI Taxonomy" id="3914"/>
    <lineage>
        <taxon>Eukaryota</taxon>
        <taxon>Viridiplantae</taxon>
        <taxon>Streptophyta</taxon>
        <taxon>Embryophyta</taxon>
        <taxon>Tracheophyta</taxon>
        <taxon>Spermatophyta</taxon>
        <taxon>Magnoliopsida</taxon>
        <taxon>eudicotyledons</taxon>
        <taxon>Gunneridae</taxon>
        <taxon>Pentapetalae</taxon>
        <taxon>rosids</taxon>
        <taxon>fabids</taxon>
        <taxon>Fabales</taxon>
        <taxon>Fabaceae</taxon>
        <taxon>Papilionoideae</taxon>
        <taxon>50 kb inversion clade</taxon>
        <taxon>NPAAA clade</taxon>
        <taxon>indigoferoid/millettioid clade</taxon>
        <taxon>Phaseoleae</taxon>
        <taxon>Vigna</taxon>
    </lineage>
</organism>
<feature type="transmembrane region" description="Helical" evidence="16">
    <location>
        <begin position="30"/>
        <end position="55"/>
    </location>
</feature>
<evidence type="ECO:0000256" key="7">
    <source>
        <dbReference type="ARBA" id="ARBA00022723"/>
    </source>
</evidence>
<evidence type="ECO:0000256" key="1">
    <source>
        <dbReference type="ARBA" id="ARBA00000900"/>
    </source>
</evidence>
<evidence type="ECO:0000256" key="12">
    <source>
        <dbReference type="ARBA" id="ARBA00023136"/>
    </source>
</evidence>
<protein>
    <recommendedName>
        <fullName evidence="4">RING-type E3 ubiquitin transferase</fullName>
        <ecNumber evidence="4">2.3.2.27</ecNumber>
    </recommendedName>
</protein>
<name>A0A0L9T4W6_PHAAN</name>
<keyword evidence="11 16" id="KW-1133">Transmembrane helix</keyword>
<evidence type="ECO:0000256" key="2">
    <source>
        <dbReference type="ARBA" id="ARBA00004167"/>
    </source>
</evidence>
<comment type="subcellular location">
    <subcellularLocation>
        <location evidence="2">Membrane</location>
        <topology evidence="2">Single-pass membrane protein</topology>
    </subcellularLocation>
</comment>
<dbReference type="EMBL" id="KQ258277">
    <property type="protein sequence ID" value="KOM25645.1"/>
    <property type="molecule type" value="Genomic_DNA"/>
</dbReference>
<gene>
    <name evidence="18" type="ORF">HKW66_Vig0153390</name>
    <name evidence="19" type="ORF">LR48_Vigan148s000900</name>
</gene>
<evidence type="ECO:0000256" key="11">
    <source>
        <dbReference type="ARBA" id="ARBA00022989"/>
    </source>
</evidence>
<comment type="similarity">
    <text evidence="13">Belongs to the RING-type zinc finger family. ATL subfamily.</text>
</comment>
<dbReference type="AlphaFoldDB" id="A0A0L9T4W6"/>
<evidence type="ECO:0000256" key="13">
    <source>
        <dbReference type="ARBA" id="ARBA00024209"/>
    </source>
</evidence>